<comment type="caution">
    <text evidence="4">The sequence shown here is derived from an EMBL/GenBank/DDBJ whole genome shotgun (WGS) entry which is preliminary data.</text>
</comment>
<gene>
    <name evidence="4" type="ORF">V5799_010323</name>
</gene>
<dbReference type="EMBL" id="JARKHS020005662">
    <property type="protein sequence ID" value="KAK8783312.1"/>
    <property type="molecule type" value="Genomic_DNA"/>
</dbReference>
<reference evidence="4 5" key="1">
    <citation type="journal article" date="2023" name="Arcadia Sci">
        <title>De novo assembly of a long-read Amblyomma americanum tick genome.</title>
        <authorList>
            <person name="Chou S."/>
            <person name="Poskanzer K.E."/>
            <person name="Rollins M."/>
            <person name="Thuy-Boun P.S."/>
        </authorList>
    </citation>
    <scope>NUCLEOTIDE SEQUENCE [LARGE SCALE GENOMIC DNA]</scope>
    <source>
        <strain evidence="4">F_SG_1</strain>
        <tissue evidence="4">Salivary glands</tissue>
    </source>
</reference>
<feature type="region of interest" description="Disordered" evidence="1">
    <location>
        <begin position="82"/>
        <end position="122"/>
    </location>
</feature>
<evidence type="ECO:0000256" key="2">
    <source>
        <dbReference type="SAM" id="Phobius"/>
    </source>
</evidence>
<keyword evidence="2" id="KW-1133">Transmembrane helix</keyword>
<accession>A0AAQ4F9F8</accession>
<keyword evidence="3" id="KW-0732">Signal</keyword>
<keyword evidence="5" id="KW-1185">Reference proteome</keyword>
<protein>
    <recommendedName>
        <fullName evidence="6">Secreted protein</fullName>
    </recommendedName>
</protein>
<keyword evidence="2" id="KW-0812">Transmembrane</keyword>
<proteinExistence type="predicted"/>
<feature type="signal peptide" evidence="3">
    <location>
        <begin position="1"/>
        <end position="21"/>
    </location>
</feature>
<keyword evidence="2" id="KW-0472">Membrane</keyword>
<dbReference type="AlphaFoldDB" id="A0AAQ4F9F8"/>
<sequence length="122" mass="12883">MAAAPGCGGLLLVLAWRPTRADCGLSGGCPSSDDEASVALPIIALLLGCALSLGACHLAIRLWMRRRESVFLRSTAAPQLLRPQPPRLKESDPVLSGALPGDLPPRYETPRCAPSDVCQRTP</sequence>
<organism evidence="4 5">
    <name type="scientific">Amblyomma americanum</name>
    <name type="common">Lone star tick</name>
    <dbReference type="NCBI Taxonomy" id="6943"/>
    <lineage>
        <taxon>Eukaryota</taxon>
        <taxon>Metazoa</taxon>
        <taxon>Ecdysozoa</taxon>
        <taxon>Arthropoda</taxon>
        <taxon>Chelicerata</taxon>
        <taxon>Arachnida</taxon>
        <taxon>Acari</taxon>
        <taxon>Parasitiformes</taxon>
        <taxon>Ixodida</taxon>
        <taxon>Ixodoidea</taxon>
        <taxon>Ixodidae</taxon>
        <taxon>Amblyomminae</taxon>
        <taxon>Amblyomma</taxon>
    </lineage>
</organism>
<feature type="chain" id="PRO_5042835401" description="Secreted protein" evidence="3">
    <location>
        <begin position="22"/>
        <end position="122"/>
    </location>
</feature>
<evidence type="ECO:0000256" key="1">
    <source>
        <dbReference type="SAM" id="MobiDB-lite"/>
    </source>
</evidence>
<feature type="transmembrane region" description="Helical" evidence="2">
    <location>
        <begin position="37"/>
        <end position="60"/>
    </location>
</feature>
<dbReference type="Proteomes" id="UP001321473">
    <property type="component" value="Unassembled WGS sequence"/>
</dbReference>
<evidence type="ECO:0000256" key="3">
    <source>
        <dbReference type="SAM" id="SignalP"/>
    </source>
</evidence>
<evidence type="ECO:0000313" key="5">
    <source>
        <dbReference type="Proteomes" id="UP001321473"/>
    </source>
</evidence>
<evidence type="ECO:0008006" key="6">
    <source>
        <dbReference type="Google" id="ProtNLM"/>
    </source>
</evidence>
<name>A0AAQ4F9F8_AMBAM</name>
<evidence type="ECO:0000313" key="4">
    <source>
        <dbReference type="EMBL" id="KAK8783312.1"/>
    </source>
</evidence>